<dbReference type="FunFam" id="2.30.30.40:FF:000072">
    <property type="entry name" value="Unconventional Myosin IB"/>
    <property type="match status" value="1"/>
</dbReference>
<dbReference type="InterPro" id="IPR036028">
    <property type="entry name" value="SH3-like_dom_sf"/>
</dbReference>
<feature type="domain" description="SH3" evidence="7">
    <location>
        <begin position="281"/>
        <end position="342"/>
    </location>
</feature>
<dbReference type="WBParaSite" id="L893_g27238.t1">
    <property type="protein sequence ID" value="L893_g27238.t1"/>
    <property type="gene ID" value="L893_g27238"/>
</dbReference>
<protein>
    <submittedName>
        <fullName evidence="9">SH3 domain-containing protein</fullName>
    </submittedName>
</protein>
<dbReference type="SUPFAM" id="SSF50044">
    <property type="entry name" value="SH3-domain"/>
    <property type="match status" value="3"/>
</dbReference>
<evidence type="ECO:0000256" key="6">
    <source>
        <dbReference type="SAM" id="MobiDB-lite"/>
    </source>
</evidence>
<feature type="region of interest" description="Disordered" evidence="6">
    <location>
        <begin position="247"/>
        <end position="276"/>
    </location>
</feature>
<keyword evidence="8" id="KW-1185">Reference proteome</keyword>
<evidence type="ECO:0000256" key="2">
    <source>
        <dbReference type="ARBA" id="ARBA00022443"/>
    </source>
</evidence>
<dbReference type="PANTHER" id="PTHR14167:SF81">
    <property type="entry name" value="ENDOPHILIN-A"/>
    <property type="match status" value="1"/>
</dbReference>
<keyword evidence="3" id="KW-0175">Coiled coil</keyword>
<feature type="domain" description="SH3" evidence="7">
    <location>
        <begin position="374"/>
        <end position="433"/>
    </location>
</feature>
<reference evidence="9" key="1">
    <citation type="submission" date="2016-11" db="UniProtKB">
        <authorList>
            <consortium name="WormBaseParasite"/>
        </authorList>
    </citation>
    <scope>IDENTIFICATION</scope>
</reference>
<dbReference type="PRINTS" id="PR00499">
    <property type="entry name" value="P67PHOX"/>
</dbReference>
<dbReference type="CDD" id="cd00174">
    <property type="entry name" value="SH3"/>
    <property type="match status" value="3"/>
</dbReference>
<evidence type="ECO:0000313" key="8">
    <source>
        <dbReference type="Proteomes" id="UP000095287"/>
    </source>
</evidence>
<sequence length="504" mass="55058">MLALRVSINPLLFQSAGDQPASGCNDMMDKSLPPPPLPPKSRNDSLGAQLSTYRERPKPAGGFANTKSLFESGPVRDAFFRVATNPDTRSAAVHAAQKPAVRKVAASVTQIPVERNAAMAQTQSSKPPLGPKPQSGISTLTSTDSDLQKKKVASIVKNLDNFYQKQSTPPMPNVTKPLYPSLPDDESWQNTSTCFIPPPRTSSISSSQTFDGVLIPSVRSSSAQPDYLSSSCSAQQELDDLFGNVTSQKVRPARPPPPKFVNSHSHPNLNTVGQDPTSLKIREPHAIVKYPYKAAHKDELSCQPNDVVILQREVDDQWVFASNIRSGQRGIVPMSFLSVNIPLVPGDKTNTVDRSSEILTSSFDGLSMVHWSKSSSRMARALYDYKSPVQGDLQFFAGDMIAIIQKVDDGWYKGELRGRTGMFPANFVELCNTTTPYAPACSAARTVDLDTVTAAYDYSSDVSDDLSFKAGEVIQVVEYINEEWIRGRIGVREGMVPLTFVIKN</sequence>
<feature type="region of interest" description="Disordered" evidence="6">
    <location>
        <begin position="15"/>
        <end position="68"/>
    </location>
</feature>
<dbReference type="PRINTS" id="PR00452">
    <property type="entry name" value="SH3DOMAIN"/>
</dbReference>
<dbReference type="SMART" id="SM00326">
    <property type="entry name" value="SH3"/>
    <property type="match status" value="3"/>
</dbReference>
<evidence type="ECO:0000313" key="9">
    <source>
        <dbReference type="WBParaSite" id="L893_g27238.t1"/>
    </source>
</evidence>
<proteinExistence type="predicted"/>
<dbReference type="PROSITE" id="PS50002">
    <property type="entry name" value="SH3"/>
    <property type="match status" value="3"/>
</dbReference>
<comment type="subcellular location">
    <subcellularLocation>
        <location evidence="1">Membrane</location>
        <topology evidence="1">Peripheral membrane protein</topology>
    </subcellularLocation>
</comment>
<organism evidence="8 9">
    <name type="scientific">Steinernema glaseri</name>
    <dbReference type="NCBI Taxonomy" id="37863"/>
    <lineage>
        <taxon>Eukaryota</taxon>
        <taxon>Metazoa</taxon>
        <taxon>Ecdysozoa</taxon>
        <taxon>Nematoda</taxon>
        <taxon>Chromadorea</taxon>
        <taxon>Rhabditida</taxon>
        <taxon>Tylenchina</taxon>
        <taxon>Panagrolaimomorpha</taxon>
        <taxon>Strongyloidoidea</taxon>
        <taxon>Steinernematidae</taxon>
        <taxon>Steinernema</taxon>
    </lineage>
</organism>
<evidence type="ECO:0000256" key="4">
    <source>
        <dbReference type="ARBA" id="ARBA00023136"/>
    </source>
</evidence>
<accession>A0A1I7ZK87</accession>
<dbReference type="InterPro" id="IPR050384">
    <property type="entry name" value="Endophilin_SH3RF"/>
</dbReference>
<dbReference type="InterPro" id="IPR001452">
    <property type="entry name" value="SH3_domain"/>
</dbReference>
<evidence type="ECO:0000259" key="7">
    <source>
        <dbReference type="PROSITE" id="PS50002"/>
    </source>
</evidence>
<keyword evidence="2 5" id="KW-0728">SH3 domain</keyword>
<dbReference type="Proteomes" id="UP000095287">
    <property type="component" value="Unplaced"/>
</dbReference>
<dbReference type="Pfam" id="PF00018">
    <property type="entry name" value="SH3_1"/>
    <property type="match status" value="3"/>
</dbReference>
<dbReference type="AlphaFoldDB" id="A0A1I7ZK87"/>
<dbReference type="GO" id="GO:0016192">
    <property type="term" value="P:vesicle-mediated transport"/>
    <property type="evidence" value="ECO:0007669"/>
    <property type="project" value="UniProtKB-ARBA"/>
</dbReference>
<evidence type="ECO:0000256" key="3">
    <source>
        <dbReference type="ARBA" id="ARBA00023054"/>
    </source>
</evidence>
<feature type="domain" description="SH3" evidence="7">
    <location>
        <begin position="447"/>
        <end position="504"/>
    </location>
</feature>
<dbReference type="PANTHER" id="PTHR14167">
    <property type="entry name" value="SH3 DOMAIN-CONTAINING"/>
    <property type="match status" value="1"/>
</dbReference>
<evidence type="ECO:0000256" key="5">
    <source>
        <dbReference type="PROSITE-ProRule" id="PRU00192"/>
    </source>
</evidence>
<feature type="compositionally biased region" description="Polar residues" evidence="6">
    <location>
        <begin position="135"/>
        <end position="144"/>
    </location>
</feature>
<dbReference type="Gene3D" id="2.30.30.40">
    <property type="entry name" value="SH3 Domains"/>
    <property type="match status" value="3"/>
</dbReference>
<name>A0A1I7ZK87_9BILA</name>
<keyword evidence="4" id="KW-0472">Membrane</keyword>
<feature type="region of interest" description="Disordered" evidence="6">
    <location>
        <begin position="117"/>
        <end position="144"/>
    </location>
</feature>
<evidence type="ECO:0000256" key="1">
    <source>
        <dbReference type="ARBA" id="ARBA00004170"/>
    </source>
</evidence>
<feature type="compositionally biased region" description="Polar residues" evidence="6">
    <location>
        <begin position="262"/>
        <end position="276"/>
    </location>
</feature>